<dbReference type="GO" id="GO:0003700">
    <property type="term" value="F:DNA-binding transcription factor activity"/>
    <property type="evidence" value="ECO:0007669"/>
    <property type="project" value="TreeGrafter"/>
</dbReference>
<keyword evidence="4" id="KW-1185">Reference proteome</keyword>
<dbReference type="RefSeq" id="XP_041683520.1">
    <property type="nucleotide sequence ID" value="XM_041833125.1"/>
</dbReference>
<name>A0A1L7TCI5_FUSMA</name>
<gene>
    <name evidence="3" type="ORF">FMAN_13634</name>
</gene>
<evidence type="ECO:0000256" key="1">
    <source>
        <dbReference type="ARBA" id="ARBA00023242"/>
    </source>
</evidence>
<dbReference type="AlphaFoldDB" id="A0A1L7TCI5"/>
<sequence>MGRRSQYTAWYTASSLRAFLGFELSDSTSLPCSNCTKSKRECKAGSFFLFRPGIKSKTSRTRDKSRRNRNATLPLAESNSDTVKTSLPSDTDSYPVSTSSGVSRALALIQEQTSLPNSIDNDQTYQNPSNNPLSINELLCSETDGTLHSGDCTTPPFILKPGSLYVDRPVAQAIDYRAAELLLHFKTVIAKPWFEVTDPEFTNEALRRAPRCPLLLYSLLAVSSSHKSRFLDEPDIAQDYARHGEEYHEKCISLLLPMLNDSESITDGAFLACSTILRWYEELSAPIHGRDDARHLLGGYASVAESFEQDLTWEGFRGAALWIHLRQDIFNAVINQRVPRTNVKELGIDRSSSPADETIWAKRVLCLEAEVVEYCFGGEGSSIQQYNALEARLEDWDSQKPQTFTPVLYQERDPSQGVSFPIVSVLLDSCVFGLSHFYFAMLMMLVHDPRMPKVGTQYLECQKEIRIQILHFLRLLCGLASSSPVPPARGMTCLALSLFGSWITDHAERDAAINVLRKVDREDAWPTLSLQRDLQAQWENRD</sequence>
<protein>
    <submittedName>
        <fullName evidence="3">Related to ARCA protein</fullName>
    </submittedName>
</protein>
<dbReference type="PANTHER" id="PTHR37534:SF25">
    <property type="entry name" value="ZN(II)2CYS6 TRANSCRIPTION FACTOR (EUROFUNG)"/>
    <property type="match status" value="1"/>
</dbReference>
<accession>A0A1L7TCI5</accession>
<organism evidence="3 4">
    <name type="scientific">Fusarium mangiferae</name>
    <name type="common">Mango malformation disease fungus</name>
    <dbReference type="NCBI Taxonomy" id="192010"/>
    <lineage>
        <taxon>Eukaryota</taxon>
        <taxon>Fungi</taxon>
        <taxon>Dikarya</taxon>
        <taxon>Ascomycota</taxon>
        <taxon>Pezizomycotina</taxon>
        <taxon>Sordariomycetes</taxon>
        <taxon>Hypocreomycetidae</taxon>
        <taxon>Hypocreales</taxon>
        <taxon>Nectriaceae</taxon>
        <taxon>Fusarium</taxon>
        <taxon>Fusarium fujikuroi species complex</taxon>
    </lineage>
</organism>
<evidence type="ECO:0000313" key="3">
    <source>
        <dbReference type="EMBL" id="CVK95649.1"/>
    </source>
</evidence>
<comment type="caution">
    <text evidence="3">The sequence shown here is derived from an EMBL/GenBank/DDBJ whole genome shotgun (WGS) entry which is preliminary data.</text>
</comment>
<dbReference type="GO" id="GO:0045944">
    <property type="term" value="P:positive regulation of transcription by RNA polymerase II"/>
    <property type="evidence" value="ECO:0007669"/>
    <property type="project" value="TreeGrafter"/>
</dbReference>
<reference evidence="4" key="1">
    <citation type="journal article" date="2016" name="Genome Biol. Evol.">
        <title>Comparative 'omics' of the Fusarium fujikuroi species complex highlights differences in genetic potential and metabolite synthesis.</title>
        <authorList>
            <person name="Niehaus E.-M."/>
            <person name="Muensterkoetter M."/>
            <person name="Proctor R.H."/>
            <person name="Brown D.W."/>
            <person name="Sharon A."/>
            <person name="Idan Y."/>
            <person name="Oren-Young L."/>
            <person name="Sieber C.M."/>
            <person name="Novak O."/>
            <person name="Pencik A."/>
            <person name="Tarkowska D."/>
            <person name="Hromadova K."/>
            <person name="Freeman S."/>
            <person name="Maymon M."/>
            <person name="Elazar M."/>
            <person name="Youssef S.A."/>
            <person name="El-Shabrawy E.S.M."/>
            <person name="Shalaby A.B.A."/>
            <person name="Houterman P."/>
            <person name="Brock N.L."/>
            <person name="Burkhardt I."/>
            <person name="Tsavkelova E.A."/>
            <person name="Dickschat J.S."/>
            <person name="Galuszka P."/>
            <person name="Gueldener U."/>
            <person name="Tudzynski B."/>
        </authorList>
    </citation>
    <scope>NUCLEOTIDE SEQUENCE [LARGE SCALE GENOMIC DNA]</scope>
    <source>
        <strain evidence="4">MRC7560</strain>
    </source>
</reference>
<keyword evidence="1" id="KW-0539">Nucleus</keyword>
<feature type="region of interest" description="Disordered" evidence="2">
    <location>
        <begin position="57"/>
        <end position="98"/>
    </location>
</feature>
<proteinExistence type="predicted"/>
<feature type="compositionally biased region" description="Polar residues" evidence="2">
    <location>
        <begin position="77"/>
        <end position="98"/>
    </location>
</feature>
<evidence type="ECO:0000313" key="4">
    <source>
        <dbReference type="Proteomes" id="UP000184255"/>
    </source>
</evidence>
<dbReference type="Proteomes" id="UP000184255">
    <property type="component" value="Unassembled WGS sequence"/>
</dbReference>
<dbReference type="GO" id="GO:0000976">
    <property type="term" value="F:transcription cis-regulatory region binding"/>
    <property type="evidence" value="ECO:0007669"/>
    <property type="project" value="TreeGrafter"/>
</dbReference>
<dbReference type="GO" id="GO:0005634">
    <property type="term" value="C:nucleus"/>
    <property type="evidence" value="ECO:0007669"/>
    <property type="project" value="TreeGrafter"/>
</dbReference>
<dbReference type="GeneID" id="65092883"/>
<evidence type="ECO:0000256" key="2">
    <source>
        <dbReference type="SAM" id="MobiDB-lite"/>
    </source>
</evidence>
<dbReference type="PANTHER" id="PTHR37534">
    <property type="entry name" value="TRANSCRIPTIONAL ACTIVATOR PROTEIN UGA3"/>
    <property type="match status" value="1"/>
</dbReference>
<feature type="compositionally biased region" description="Basic residues" evidence="2">
    <location>
        <begin position="57"/>
        <end position="69"/>
    </location>
</feature>
<dbReference type="VEuPathDB" id="FungiDB:FMAN_13634"/>
<dbReference type="EMBL" id="FCQH01000007">
    <property type="protein sequence ID" value="CVK95649.1"/>
    <property type="molecule type" value="Genomic_DNA"/>
</dbReference>